<dbReference type="Proteomes" id="UP001362999">
    <property type="component" value="Unassembled WGS sequence"/>
</dbReference>
<protein>
    <submittedName>
        <fullName evidence="2">PALP domain-containing protein</fullName>
    </submittedName>
</protein>
<feature type="region of interest" description="Disordered" evidence="1">
    <location>
        <begin position="121"/>
        <end position="145"/>
    </location>
</feature>
<evidence type="ECO:0000313" key="3">
    <source>
        <dbReference type="Proteomes" id="UP001362999"/>
    </source>
</evidence>
<accession>A0AAW0A9U4</accession>
<reference evidence="2 3" key="1">
    <citation type="journal article" date="2024" name="J Genomics">
        <title>Draft genome sequencing and assembly of Favolaschia claudopus CIRM-BRFM 2984 isolated from oak limbs.</title>
        <authorList>
            <person name="Navarro D."/>
            <person name="Drula E."/>
            <person name="Chaduli D."/>
            <person name="Cazenave R."/>
            <person name="Ahrendt S."/>
            <person name="Wang J."/>
            <person name="Lipzen A."/>
            <person name="Daum C."/>
            <person name="Barry K."/>
            <person name="Grigoriev I.V."/>
            <person name="Favel A."/>
            <person name="Rosso M.N."/>
            <person name="Martin F."/>
        </authorList>
    </citation>
    <scope>NUCLEOTIDE SEQUENCE [LARGE SCALE GENOMIC DNA]</scope>
    <source>
        <strain evidence="2 3">CIRM-BRFM 2984</strain>
    </source>
</reference>
<dbReference type="AlphaFoldDB" id="A0AAW0A9U4"/>
<name>A0AAW0A9U4_9AGAR</name>
<evidence type="ECO:0000256" key="1">
    <source>
        <dbReference type="SAM" id="MobiDB-lite"/>
    </source>
</evidence>
<comment type="caution">
    <text evidence="2">The sequence shown here is derived from an EMBL/GenBank/DDBJ whole genome shotgun (WGS) entry which is preliminary data.</text>
</comment>
<proteinExistence type="predicted"/>
<organism evidence="2 3">
    <name type="scientific">Favolaschia claudopus</name>
    <dbReference type="NCBI Taxonomy" id="2862362"/>
    <lineage>
        <taxon>Eukaryota</taxon>
        <taxon>Fungi</taxon>
        <taxon>Dikarya</taxon>
        <taxon>Basidiomycota</taxon>
        <taxon>Agaricomycotina</taxon>
        <taxon>Agaricomycetes</taxon>
        <taxon>Agaricomycetidae</taxon>
        <taxon>Agaricales</taxon>
        <taxon>Marasmiineae</taxon>
        <taxon>Mycenaceae</taxon>
        <taxon>Favolaschia</taxon>
    </lineage>
</organism>
<evidence type="ECO:0000313" key="2">
    <source>
        <dbReference type="EMBL" id="KAK7005926.1"/>
    </source>
</evidence>
<feature type="compositionally biased region" description="Low complexity" evidence="1">
    <location>
        <begin position="30"/>
        <end position="47"/>
    </location>
</feature>
<gene>
    <name evidence="2" type="ORF">R3P38DRAFT_3604162</name>
</gene>
<sequence length="145" mass="15223">MPLFKHTEPEPAPPPPAPKGSIFSRKGRGSLDSNGNGNGAAGVNRSGSVASGGSGGFFFSRGTQNFDVHKDPTVLAAREKLKHAENAEAAADRALLQARAMVREAKDHIRVLEREAIEEAKRAKAKQAISNDVSKSASGLGRHGS</sequence>
<dbReference type="EMBL" id="JAWWNJ010000077">
    <property type="protein sequence ID" value="KAK7005926.1"/>
    <property type="molecule type" value="Genomic_DNA"/>
</dbReference>
<feature type="region of interest" description="Disordered" evidence="1">
    <location>
        <begin position="1"/>
        <end position="47"/>
    </location>
</feature>
<keyword evidence="3" id="KW-1185">Reference proteome</keyword>